<dbReference type="AlphaFoldDB" id="A0A1H6W5B5"/>
<dbReference type="EMBL" id="FNXY01000005">
    <property type="protein sequence ID" value="SEJ09257.1"/>
    <property type="molecule type" value="Genomic_DNA"/>
</dbReference>
<dbReference type="Proteomes" id="UP000199532">
    <property type="component" value="Unassembled WGS sequence"/>
</dbReference>
<feature type="signal peptide" evidence="1">
    <location>
        <begin position="1"/>
        <end position="28"/>
    </location>
</feature>
<sequence length="153" mass="16946">MKSKINGIPMKKIVLFSFLTFCSFCSYAQASFSRPQDATECSNTFFKAMLDEDTNMLNDILSDDFSIVSFDGQQVDREMLTQGVAQGYITVDSGMISSTRTKNYGDVGVITGTWNVRGKIENNSFQNAVTYTVVSVKKGGSWKISTVQLTPVR</sequence>
<dbReference type="Pfam" id="PF14534">
    <property type="entry name" value="DUF4440"/>
    <property type="match status" value="1"/>
</dbReference>
<reference evidence="3 4" key="1">
    <citation type="submission" date="2016-10" db="EMBL/GenBank/DDBJ databases">
        <authorList>
            <person name="de Groot N.N."/>
        </authorList>
    </citation>
    <scope>NUCLEOTIDE SEQUENCE [LARGE SCALE GENOMIC DNA]</scope>
    <source>
        <strain evidence="3 4">DSM 19938</strain>
    </source>
</reference>
<feature type="chain" id="PRO_5011788764" description="DUF4440 domain-containing protein" evidence="1">
    <location>
        <begin position="29"/>
        <end position="153"/>
    </location>
</feature>
<name>A0A1H6W5B5_9BACT</name>
<evidence type="ECO:0000313" key="3">
    <source>
        <dbReference type="EMBL" id="SEJ09257.1"/>
    </source>
</evidence>
<protein>
    <recommendedName>
        <fullName evidence="2">DUF4440 domain-containing protein</fullName>
    </recommendedName>
</protein>
<dbReference type="OrthoDB" id="956964at2"/>
<keyword evidence="1" id="KW-0732">Signal</keyword>
<gene>
    <name evidence="3" type="ORF">SAMN04487995_3178</name>
</gene>
<dbReference type="InterPro" id="IPR032710">
    <property type="entry name" value="NTF2-like_dom_sf"/>
</dbReference>
<evidence type="ECO:0000313" key="4">
    <source>
        <dbReference type="Proteomes" id="UP000199532"/>
    </source>
</evidence>
<evidence type="ECO:0000259" key="2">
    <source>
        <dbReference type="Pfam" id="PF14534"/>
    </source>
</evidence>
<keyword evidence="4" id="KW-1185">Reference proteome</keyword>
<dbReference type="InterPro" id="IPR027843">
    <property type="entry name" value="DUF4440"/>
</dbReference>
<proteinExistence type="predicted"/>
<accession>A0A1H6W5B5</accession>
<evidence type="ECO:0000256" key="1">
    <source>
        <dbReference type="SAM" id="SignalP"/>
    </source>
</evidence>
<dbReference type="SUPFAM" id="SSF54427">
    <property type="entry name" value="NTF2-like"/>
    <property type="match status" value="1"/>
</dbReference>
<organism evidence="3 4">
    <name type="scientific">Dyadobacter koreensis</name>
    <dbReference type="NCBI Taxonomy" id="408657"/>
    <lineage>
        <taxon>Bacteria</taxon>
        <taxon>Pseudomonadati</taxon>
        <taxon>Bacteroidota</taxon>
        <taxon>Cytophagia</taxon>
        <taxon>Cytophagales</taxon>
        <taxon>Spirosomataceae</taxon>
        <taxon>Dyadobacter</taxon>
    </lineage>
</organism>
<dbReference type="Gene3D" id="3.10.450.50">
    <property type="match status" value="1"/>
</dbReference>
<feature type="domain" description="DUF4440" evidence="2">
    <location>
        <begin position="40"/>
        <end position="144"/>
    </location>
</feature>